<keyword evidence="2" id="KW-0564">Palmitate</keyword>
<dbReference type="GO" id="GO:0005886">
    <property type="term" value="C:plasma membrane"/>
    <property type="evidence" value="ECO:0007669"/>
    <property type="project" value="UniProtKB-SubCell"/>
</dbReference>
<keyword evidence="2" id="KW-0449">Lipoprotein</keyword>
<organism evidence="4 5">
    <name type="scientific">Commensalibacter melissae</name>
    <dbReference type="NCBI Taxonomy" id="2070537"/>
    <lineage>
        <taxon>Bacteria</taxon>
        <taxon>Pseudomonadati</taxon>
        <taxon>Pseudomonadota</taxon>
        <taxon>Alphaproteobacteria</taxon>
        <taxon>Acetobacterales</taxon>
        <taxon>Acetobacteraceae</taxon>
    </lineage>
</organism>
<evidence type="ECO:0000256" key="1">
    <source>
        <dbReference type="ARBA" id="ARBA00007613"/>
    </source>
</evidence>
<keyword evidence="2" id="KW-0732">Signal</keyword>
<comment type="subcellular location">
    <subcellularLocation>
        <location evidence="2">Cell membrane</location>
        <topology evidence="2">Lipid-anchor</topology>
    </subcellularLocation>
</comment>
<keyword evidence="2" id="KW-0812">Transmembrane</keyword>
<comment type="similarity">
    <text evidence="1 2">Belongs to the outer membrane factor (OMF) (TC 1.B.17) family.</text>
</comment>
<protein>
    <submittedName>
        <fullName evidence="4">Secretion protein</fullName>
    </submittedName>
</protein>
<dbReference type="EMBL" id="QGLT01000005">
    <property type="protein sequence ID" value="PXY98951.1"/>
    <property type="molecule type" value="Genomic_DNA"/>
</dbReference>
<feature type="chain" id="PRO_5016193565" evidence="2">
    <location>
        <begin position="22"/>
        <end position="507"/>
    </location>
</feature>
<dbReference type="InterPro" id="IPR010131">
    <property type="entry name" value="MdtP/NodT-like"/>
</dbReference>
<dbReference type="PANTHER" id="PTHR30203">
    <property type="entry name" value="OUTER MEMBRANE CATION EFFLUX PROTEIN"/>
    <property type="match status" value="1"/>
</dbReference>
<dbReference type="PROSITE" id="PS51257">
    <property type="entry name" value="PROKAR_LIPOPROTEIN"/>
    <property type="match status" value="1"/>
</dbReference>
<feature type="signal peptide" evidence="2">
    <location>
        <begin position="1"/>
        <end position="21"/>
    </location>
</feature>
<dbReference type="SUPFAM" id="SSF56954">
    <property type="entry name" value="Outer membrane efflux proteins (OEP)"/>
    <property type="match status" value="1"/>
</dbReference>
<keyword evidence="2" id="KW-0472">Membrane</keyword>
<proteinExistence type="inferred from homology"/>
<sequence>MKYSFCFLSLSFLSIALTSCAVGPDFKKQTPWYPSKWYPNHNSIHGNVTSQISKNKLDPNWWECFHDPILSDLERRTIVNNLDIQMATQRMIASRAQLIITGSARFPTLNAMGSYSRAQHSSKMARRIINRVENQKPELGKIVDPKDIDIPTFNEWADALDSSWEADIWGRVRRQYEAGKALWQVSEEERRDILTLQLAEVANDYITLRGLQTQLDIVRKNAKIAQDSLDLAQKRYTGGLVTELDVHDARAQLEQTNAQIPQLEEQVINYMNALALLIGEPPRALDQTLSQQKPIPPVPPQIPVGLPSELLQRRPDVREAEAALHVATAEVGVAEGDFYPKVTVDAKMGFQSLSIKDLGFWSARAWNVGPTISIPIFEGGKLKGQLQLKKAQQKEAALAYRKTVLRAWQEVDNALSAYQAEQLRNDKLRETVNSNQQSVFLAQEQYREGLQTFINVLDAERRLLQSQDDLVKSTTRISTNLVQLYKALGGGWETTFPEHTESLQKKS</sequence>
<dbReference type="PANTHER" id="PTHR30203:SF25">
    <property type="entry name" value="OUTER MEMBRANE PROTEIN-RELATED"/>
    <property type="match status" value="1"/>
</dbReference>
<accession>A0A318NB37</accession>
<dbReference type="Pfam" id="PF02321">
    <property type="entry name" value="OEP"/>
    <property type="match status" value="2"/>
</dbReference>
<feature type="coiled-coil region" evidence="3">
    <location>
        <begin position="246"/>
        <end position="273"/>
    </location>
</feature>
<dbReference type="Gene3D" id="2.20.200.10">
    <property type="entry name" value="Outer membrane efflux proteins (OEP)"/>
    <property type="match status" value="1"/>
</dbReference>
<keyword evidence="2" id="KW-1134">Transmembrane beta strand</keyword>
<name>A0A318NB37_9PROT</name>
<keyword evidence="3" id="KW-0175">Coiled coil</keyword>
<dbReference type="OrthoDB" id="9783100at2"/>
<dbReference type="AlphaFoldDB" id="A0A318NB37"/>
<comment type="caution">
    <text evidence="4">The sequence shown here is derived from an EMBL/GenBank/DDBJ whole genome shotgun (WGS) entry which is preliminary data.</text>
</comment>
<dbReference type="NCBIfam" id="TIGR01845">
    <property type="entry name" value="outer_NodT"/>
    <property type="match status" value="1"/>
</dbReference>
<evidence type="ECO:0000313" key="4">
    <source>
        <dbReference type="EMBL" id="PXY98951.1"/>
    </source>
</evidence>
<evidence type="ECO:0000313" key="5">
    <source>
        <dbReference type="Proteomes" id="UP000247565"/>
    </source>
</evidence>
<evidence type="ECO:0000256" key="2">
    <source>
        <dbReference type="RuleBase" id="RU362097"/>
    </source>
</evidence>
<dbReference type="InterPro" id="IPR003423">
    <property type="entry name" value="OMP_efflux"/>
</dbReference>
<dbReference type="Gene3D" id="1.20.1600.10">
    <property type="entry name" value="Outer membrane efflux proteins (OEP)"/>
    <property type="match status" value="1"/>
</dbReference>
<gene>
    <name evidence="4" type="ORF">DK869_08245</name>
</gene>
<dbReference type="Proteomes" id="UP000247565">
    <property type="component" value="Unassembled WGS sequence"/>
</dbReference>
<dbReference type="GO" id="GO:0015562">
    <property type="term" value="F:efflux transmembrane transporter activity"/>
    <property type="evidence" value="ECO:0007669"/>
    <property type="project" value="InterPro"/>
</dbReference>
<evidence type="ECO:0000256" key="3">
    <source>
        <dbReference type="SAM" id="Coils"/>
    </source>
</evidence>
<keyword evidence="5" id="KW-1185">Reference proteome</keyword>
<reference evidence="4 5" key="1">
    <citation type="submission" date="2018-05" db="EMBL/GenBank/DDBJ databases">
        <title>Reference genomes for bee gut microbiota database.</title>
        <authorList>
            <person name="Ellegaard K.M."/>
        </authorList>
    </citation>
    <scope>NUCLEOTIDE SEQUENCE [LARGE SCALE GENOMIC DNA]</scope>
    <source>
        <strain evidence="4 5">ESL0284</strain>
    </source>
</reference>